<dbReference type="AlphaFoldDB" id="A0A1I7WDR2"/>
<accession>A0A1I7WDR2</accession>
<dbReference type="Proteomes" id="UP000095283">
    <property type="component" value="Unplaced"/>
</dbReference>
<reference evidence="2" key="1">
    <citation type="submission" date="2016-11" db="UniProtKB">
        <authorList>
            <consortium name="WormBaseParasite"/>
        </authorList>
    </citation>
    <scope>IDENTIFICATION</scope>
</reference>
<proteinExistence type="predicted"/>
<name>A0A1I7WDR2_HETBA</name>
<organism evidence="1 2">
    <name type="scientific">Heterorhabditis bacteriophora</name>
    <name type="common">Entomopathogenic nematode worm</name>
    <dbReference type="NCBI Taxonomy" id="37862"/>
    <lineage>
        <taxon>Eukaryota</taxon>
        <taxon>Metazoa</taxon>
        <taxon>Ecdysozoa</taxon>
        <taxon>Nematoda</taxon>
        <taxon>Chromadorea</taxon>
        <taxon>Rhabditida</taxon>
        <taxon>Rhabditina</taxon>
        <taxon>Rhabditomorpha</taxon>
        <taxon>Strongyloidea</taxon>
        <taxon>Heterorhabditidae</taxon>
        <taxon>Heterorhabditis</taxon>
    </lineage>
</organism>
<evidence type="ECO:0000313" key="2">
    <source>
        <dbReference type="WBParaSite" id="Hba_03032"/>
    </source>
</evidence>
<protein>
    <submittedName>
        <fullName evidence="2">ABC transporter permease</fullName>
    </submittedName>
</protein>
<evidence type="ECO:0000313" key="1">
    <source>
        <dbReference type="Proteomes" id="UP000095283"/>
    </source>
</evidence>
<keyword evidence="1" id="KW-1185">Reference proteome</keyword>
<sequence length="38" mass="4499">MKSGINAMKSWRHRNFQLVAFMRCWRNLADPYTTLVVG</sequence>
<dbReference type="WBParaSite" id="Hba_03032">
    <property type="protein sequence ID" value="Hba_03032"/>
    <property type="gene ID" value="Hba_03032"/>
</dbReference>